<sequence>MIDTVSELNHKIKGLLETTFLSISVSGEISRPTYHSSGHIYFTLKDNNSSISCVMFKGNNARLKFKLEEGLKVVVNGAISVYTPRGSYQINCVSVEPDGQGSLNLAYEQLKTKLSLKGYFDSNIKKILPKYPKNIVLITSGSGAALADMLRVAKSRWPLVKITLINTLTQGENAKFDIVKNIKLADSLDTDIIVVARGGGSLEDLWSFNEEIVADAIFECNTPVVSAIGHEIDILISDFTADLRAPTPSAAMELILPDINEMRFYLDELTNRYNSVVQNMILKNEAKLSNIKELYRQNSIISKIELNLQIIKYLKTEFKSSLDSIIAKKSSYIKELQYHLKSSTEQILTNKTNKLEFLKETLKHNNPANKSKIGIGYIEKNGKKISLKDIKKNDEFELLDSKVSIKAKRIG</sequence>
<dbReference type="AlphaFoldDB" id="A0A6S6SZD2"/>
<evidence type="ECO:0000256" key="3">
    <source>
        <dbReference type="ARBA" id="ARBA00022801"/>
    </source>
</evidence>
<organism evidence="9">
    <name type="scientific">uncultured Campylobacterales bacterium</name>
    <dbReference type="NCBI Taxonomy" id="352960"/>
    <lineage>
        <taxon>Bacteria</taxon>
        <taxon>Pseudomonadati</taxon>
        <taxon>Campylobacterota</taxon>
        <taxon>Epsilonproteobacteria</taxon>
        <taxon>Campylobacterales</taxon>
        <taxon>environmental samples</taxon>
    </lineage>
</organism>
<dbReference type="HAMAP" id="MF_00378">
    <property type="entry name" value="Exonuc_7_L"/>
    <property type="match status" value="1"/>
</dbReference>
<keyword evidence="4 5" id="KW-0269">Exonuclease</keyword>
<dbReference type="GO" id="GO:0008855">
    <property type="term" value="F:exodeoxyribonuclease VII activity"/>
    <property type="evidence" value="ECO:0007669"/>
    <property type="project" value="UniProtKB-UniRule"/>
</dbReference>
<evidence type="ECO:0000256" key="4">
    <source>
        <dbReference type="ARBA" id="ARBA00022839"/>
    </source>
</evidence>
<dbReference type="EMBL" id="CACVAW010000068">
    <property type="protein sequence ID" value="CAA6816111.1"/>
    <property type="molecule type" value="Genomic_DNA"/>
</dbReference>
<evidence type="ECO:0000259" key="8">
    <source>
        <dbReference type="Pfam" id="PF13742"/>
    </source>
</evidence>
<dbReference type="PANTHER" id="PTHR30008">
    <property type="entry name" value="EXODEOXYRIBONUCLEASE 7 LARGE SUBUNIT"/>
    <property type="match status" value="1"/>
</dbReference>
<accession>A0A6S6SZD2</accession>
<comment type="similarity">
    <text evidence="5 6">Belongs to the XseA family.</text>
</comment>
<dbReference type="InterPro" id="IPR025824">
    <property type="entry name" value="OB-fold_nuc-bd_dom"/>
</dbReference>
<feature type="domain" description="OB-fold nucleic acid binding" evidence="8">
    <location>
        <begin position="4"/>
        <end position="95"/>
    </location>
</feature>
<comment type="catalytic activity">
    <reaction evidence="5 6">
        <text>Exonucleolytic cleavage in either 5'- to 3'- or 3'- to 5'-direction to yield nucleoside 5'-phosphates.</text>
        <dbReference type="EC" id="3.1.11.6"/>
    </reaction>
</comment>
<name>A0A6S6SZD2_9BACT</name>
<dbReference type="Pfam" id="PF02601">
    <property type="entry name" value="Exonuc_VII_L"/>
    <property type="match status" value="1"/>
</dbReference>
<feature type="domain" description="Exonuclease VII large subunit C-terminal" evidence="7">
    <location>
        <begin position="119"/>
        <end position="365"/>
    </location>
</feature>
<dbReference type="NCBIfam" id="TIGR00237">
    <property type="entry name" value="xseA"/>
    <property type="match status" value="1"/>
</dbReference>
<reference evidence="9" key="1">
    <citation type="submission" date="2020-01" db="EMBL/GenBank/DDBJ databases">
        <authorList>
            <person name="Meier V. D."/>
            <person name="Meier V D."/>
        </authorList>
    </citation>
    <scope>NUCLEOTIDE SEQUENCE</scope>
    <source>
        <strain evidence="9">HLG_WM_MAG_12</strain>
    </source>
</reference>
<evidence type="ECO:0000259" key="7">
    <source>
        <dbReference type="Pfam" id="PF02601"/>
    </source>
</evidence>
<dbReference type="GO" id="GO:0009318">
    <property type="term" value="C:exodeoxyribonuclease VII complex"/>
    <property type="evidence" value="ECO:0007669"/>
    <property type="project" value="UniProtKB-UniRule"/>
</dbReference>
<evidence type="ECO:0000256" key="6">
    <source>
        <dbReference type="RuleBase" id="RU004355"/>
    </source>
</evidence>
<proteinExistence type="inferred from homology"/>
<keyword evidence="3 5" id="KW-0378">Hydrolase</keyword>
<comment type="subcellular location">
    <subcellularLocation>
        <location evidence="5 6">Cytoplasm</location>
    </subcellularLocation>
</comment>
<dbReference type="InterPro" id="IPR003753">
    <property type="entry name" value="Exonuc_VII_L"/>
</dbReference>
<dbReference type="GO" id="GO:0005737">
    <property type="term" value="C:cytoplasm"/>
    <property type="evidence" value="ECO:0007669"/>
    <property type="project" value="UniProtKB-SubCell"/>
</dbReference>
<comment type="function">
    <text evidence="5">Bidirectionally degrades single-stranded DNA into large acid-insoluble oligonucleotides, which are then degraded further into small acid-soluble oligonucleotides.</text>
</comment>
<keyword evidence="1 5" id="KW-0963">Cytoplasm</keyword>
<keyword evidence="2 5" id="KW-0540">Nuclease</keyword>
<dbReference type="CDD" id="cd04489">
    <property type="entry name" value="ExoVII_LU_OBF"/>
    <property type="match status" value="1"/>
</dbReference>
<evidence type="ECO:0000256" key="5">
    <source>
        <dbReference type="HAMAP-Rule" id="MF_00378"/>
    </source>
</evidence>
<dbReference type="Gene3D" id="2.40.50.1010">
    <property type="match status" value="1"/>
</dbReference>
<gene>
    <name evidence="5" type="primary">xseA</name>
    <name evidence="9" type="ORF">HELGO_WM9491</name>
</gene>
<dbReference type="PANTHER" id="PTHR30008:SF0">
    <property type="entry name" value="EXODEOXYRIBONUCLEASE 7 LARGE SUBUNIT"/>
    <property type="match status" value="1"/>
</dbReference>
<dbReference type="InterPro" id="IPR020579">
    <property type="entry name" value="Exonuc_VII_lsu_C"/>
</dbReference>
<dbReference type="Pfam" id="PF13742">
    <property type="entry name" value="tRNA_anti_2"/>
    <property type="match status" value="1"/>
</dbReference>
<comment type="subunit">
    <text evidence="5">Heterooligomer composed of large and small subunits.</text>
</comment>
<evidence type="ECO:0000313" key="9">
    <source>
        <dbReference type="EMBL" id="CAA6816111.1"/>
    </source>
</evidence>
<evidence type="ECO:0000256" key="1">
    <source>
        <dbReference type="ARBA" id="ARBA00022490"/>
    </source>
</evidence>
<protein>
    <recommendedName>
        <fullName evidence="5">Exodeoxyribonuclease 7 large subunit</fullName>
        <ecNumber evidence="5">3.1.11.6</ecNumber>
    </recommendedName>
    <alternativeName>
        <fullName evidence="5">Exodeoxyribonuclease VII large subunit</fullName>
        <shortName evidence="5">Exonuclease VII large subunit</shortName>
    </alternativeName>
</protein>
<evidence type="ECO:0000256" key="2">
    <source>
        <dbReference type="ARBA" id="ARBA00022722"/>
    </source>
</evidence>
<dbReference type="GO" id="GO:0003676">
    <property type="term" value="F:nucleic acid binding"/>
    <property type="evidence" value="ECO:0007669"/>
    <property type="project" value="InterPro"/>
</dbReference>
<dbReference type="GO" id="GO:0006308">
    <property type="term" value="P:DNA catabolic process"/>
    <property type="evidence" value="ECO:0007669"/>
    <property type="project" value="UniProtKB-UniRule"/>
</dbReference>
<dbReference type="EC" id="3.1.11.6" evidence="5"/>